<accession>A0A844XEC5</accession>
<name>A0A844XEC5_9SPHN</name>
<reference evidence="1 2" key="1">
    <citation type="submission" date="2019-12" db="EMBL/GenBank/DDBJ databases">
        <authorList>
            <person name="Lee S.D."/>
        </authorList>
    </citation>
    <scope>NUCLEOTIDE SEQUENCE [LARGE SCALE GENOMIC DNA]</scope>
    <source>
        <strain evidence="1 2">GH3-10</strain>
    </source>
</reference>
<evidence type="ECO:0000313" key="2">
    <source>
        <dbReference type="Proteomes" id="UP000461409"/>
    </source>
</evidence>
<comment type="caution">
    <text evidence="1">The sequence shown here is derived from an EMBL/GenBank/DDBJ whole genome shotgun (WGS) entry which is preliminary data.</text>
</comment>
<dbReference type="Proteomes" id="UP000461409">
    <property type="component" value="Unassembled WGS sequence"/>
</dbReference>
<protein>
    <submittedName>
        <fullName evidence="1">Uncharacterized protein</fullName>
    </submittedName>
</protein>
<keyword evidence="2" id="KW-1185">Reference proteome</keyword>
<evidence type="ECO:0000313" key="1">
    <source>
        <dbReference type="EMBL" id="MWV28103.1"/>
    </source>
</evidence>
<dbReference type="RefSeq" id="WP_160485738.1">
    <property type="nucleotide sequence ID" value="NZ_WUBR01000002.1"/>
</dbReference>
<organism evidence="1 2">
    <name type="scientific">Aurantiacibacter rhizosphaerae</name>
    <dbReference type="NCBI Taxonomy" id="2691582"/>
    <lineage>
        <taxon>Bacteria</taxon>
        <taxon>Pseudomonadati</taxon>
        <taxon>Pseudomonadota</taxon>
        <taxon>Alphaproteobacteria</taxon>
        <taxon>Sphingomonadales</taxon>
        <taxon>Erythrobacteraceae</taxon>
        <taxon>Aurantiacibacter</taxon>
    </lineage>
</organism>
<dbReference type="AlphaFoldDB" id="A0A844XEC5"/>
<proteinExistence type="predicted"/>
<sequence length="63" mass="7063">MPQYRFITPHRAGKWYDRLSQAQQLACRIGAGFLDSAGNFVPYRGTILEMRSKPEAEPVAPAP</sequence>
<dbReference type="EMBL" id="WUBR01000002">
    <property type="protein sequence ID" value="MWV28103.1"/>
    <property type="molecule type" value="Genomic_DNA"/>
</dbReference>
<gene>
    <name evidence="1" type="ORF">GRF63_09300</name>
</gene>
<reference evidence="1 2" key="2">
    <citation type="submission" date="2020-02" db="EMBL/GenBank/DDBJ databases">
        <title>Erythrobacter dongmakensis sp. nov., isolated from a tidal mudflat.</title>
        <authorList>
            <person name="Kim I.S."/>
        </authorList>
    </citation>
    <scope>NUCLEOTIDE SEQUENCE [LARGE SCALE GENOMIC DNA]</scope>
    <source>
        <strain evidence="1 2">GH3-10</strain>
    </source>
</reference>